<feature type="compositionally biased region" description="Low complexity" evidence="3">
    <location>
        <begin position="295"/>
        <end position="304"/>
    </location>
</feature>
<dbReference type="OrthoDB" id="68090at2759"/>
<proteinExistence type="inferred from homology"/>
<dbReference type="RefSeq" id="XP_009838301.1">
    <property type="nucleotide sequence ID" value="XM_009839999.1"/>
</dbReference>
<comment type="similarity">
    <text evidence="1">Belongs to the proteasome inhibitor PI31 family.</text>
</comment>
<feature type="region of interest" description="Disordered" evidence="3">
    <location>
        <begin position="288"/>
        <end position="334"/>
    </location>
</feature>
<dbReference type="EMBL" id="KI913155">
    <property type="protein sequence ID" value="ETV72233.1"/>
    <property type="molecule type" value="Genomic_DNA"/>
</dbReference>
<evidence type="ECO:0000313" key="5">
    <source>
        <dbReference type="EMBL" id="ETV72233.1"/>
    </source>
</evidence>
<accession>W4FZY1</accession>
<organism evidence="5">
    <name type="scientific">Aphanomyces astaci</name>
    <name type="common">Crayfish plague agent</name>
    <dbReference type="NCBI Taxonomy" id="112090"/>
    <lineage>
        <taxon>Eukaryota</taxon>
        <taxon>Sar</taxon>
        <taxon>Stramenopiles</taxon>
        <taxon>Oomycota</taxon>
        <taxon>Saprolegniomycetes</taxon>
        <taxon>Saprolegniales</taxon>
        <taxon>Verrucalvaceae</taxon>
        <taxon>Aphanomyces</taxon>
    </lineage>
</organism>
<dbReference type="VEuPathDB" id="FungiDB:H257_12701"/>
<feature type="compositionally biased region" description="Basic and acidic residues" evidence="3">
    <location>
        <begin position="217"/>
        <end position="226"/>
    </location>
</feature>
<dbReference type="InterPro" id="IPR021625">
    <property type="entry name" value="PI31_Prot_N"/>
</dbReference>
<name>W4FZY1_APHAT</name>
<dbReference type="GO" id="GO:0043161">
    <property type="term" value="P:proteasome-mediated ubiquitin-dependent protein catabolic process"/>
    <property type="evidence" value="ECO:0007669"/>
    <property type="project" value="InterPro"/>
</dbReference>
<reference evidence="5" key="1">
    <citation type="submission" date="2013-12" db="EMBL/GenBank/DDBJ databases">
        <title>The Genome Sequence of Aphanomyces astaci APO3.</title>
        <authorList>
            <consortium name="The Broad Institute Genomics Platform"/>
            <person name="Russ C."/>
            <person name="Tyler B."/>
            <person name="van West P."/>
            <person name="Dieguez-Uribeondo J."/>
            <person name="Young S.K."/>
            <person name="Zeng Q."/>
            <person name="Gargeya S."/>
            <person name="Fitzgerald M."/>
            <person name="Abouelleil A."/>
            <person name="Alvarado L."/>
            <person name="Chapman S.B."/>
            <person name="Gainer-Dewar J."/>
            <person name="Goldberg J."/>
            <person name="Griggs A."/>
            <person name="Gujja S."/>
            <person name="Hansen M."/>
            <person name="Howarth C."/>
            <person name="Imamovic A."/>
            <person name="Ireland A."/>
            <person name="Larimer J."/>
            <person name="McCowan C."/>
            <person name="Murphy C."/>
            <person name="Pearson M."/>
            <person name="Poon T.W."/>
            <person name="Priest M."/>
            <person name="Roberts A."/>
            <person name="Saif S."/>
            <person name="Shea T."/>
            <person name="Sykes S."/>
            <person name="Wortman J."/>
            <person name="Nusbaum C."/>
            <person name="Birren B."/>
        </authorList>
    </citation>
    <scope>NUCLEOTIDE SEQUENCE [LARGE SCALE GENOMIC DNA]</scope>
    <source>
        <strain evidence="5">APO3</strain>
    </source>
</reference>
<dbReference type="PANTHER" id="PTHR13266:SF1">
    <property type="entry name" value="PROTEASOME INHIBITOR PI31 SUBUNIT"/>
    <property type="match status" value="1"/>
</dbReference>
<dbReference type="GeneID" id="20814697"/>
<dbReference type="InterPro" id="IPR045128">
    <property type="entry name" value="PI31-like"/>
</dbReference>
<evidence type="ECO:0000256" key="2">
    <source>
        <dbReference type="ARBA" id="ARBA00022942"/>
    </source>
</evidence>
<dbReference type="GO" id="GO:0000502">
    <property type="term" value="C:proteasome complex"/>
    <property type="evidence" value="ECO:0007669"/>
    <property type="project" value="UniProtKB-KW"/>
</dbReference>
<dbReference type="PANTHER" id="PTHR13266">
    <property type="entry name" value="PROTEASOME INHIBITOR"/>
    <property type="match status" value="1"/>
</dbReference>
<evidence type="ECO:0000256" key="3">
    <source>
        <dbReference type="SAM" id="MobiDB-lite"/>
    </source>
</evidence>
<dbReference type="GO" id="GO:0004866">
    <property type="term" value="F:endopeptidase inhibitor activity"/>
    <property type="evidence" value="ECO:0007669"/>
    <property type="project" value="InterPro"/>
</dbReference>
<dbReference type="AlphaFoldDB" id="W4FZY1"/>
<evidence type="ECO:0000259" key="4">
    <source>
        <dbReference type="Pfam" id="PF11566"/>
    </source>
</evidence>
<feature type="domain" description="PI31 proteasome regulator N-terminal" evidence="4">
    <location>
        <begin position="72"/>
        <end position="174"/>
    </location>
</feature>
<evidence type="ECO:0000256" key="1">
    <source>
        <dbReference type="ARBA" id="ARBA00006405"/>
    </source>
</evidence>
<protein>
    <recommendedName>
        <fullName evidence="4">PI31 proteasome regulator N-terminal domain-containing protein</fullName>
    </recommendedName>
</protein>
<gene>
    <name evidence="5" type="ORF">H257_12701</name>
</gene>
<dbReference type="Gene3D" id="3.40.1000.30">
    <property type="match status" value="1"/>
</dbReference>
<keyword evidence="2" id="KW-0647">Proteasome</keyword>
<dbReference type="STRING" id="112090.W4FZY1"/>
<dbReference type="GO" id="GO:0070628">
    <property type="term" value="F:proteasome binding"/>
    <property type="evidence" value="ECO:0007669"/>
    <property type="project" value="InterPro"/>
</dbReference>
<sequence length="334" mass="36297">MEDQGANLVRARSERDQLQAQIDALPDGLVKTHMLAALAALEAQLQPTTPGASNNNGDDPLISRMKTQAVLVKQPQDALVAVVHFMMQEAGFVHTDNTHKDTSLFLPPHWDMHSDQGMFVFQYTHPYAPATTYTLKALFVGRRTLAVHVTSNDQAVYSLELSVPMYIRDSASTLAGDAVQQSAALRRQWTGFSQAFRPKEPPAVVPTSGDYNEADSDSLRLPDRRPVPAPPLYPNVGGGDAFPEFLGPPNPILGRRDPGMEVGPGHPLFGGQVGTYGPVPGARFDPYGPVGPSHLFRPQPGRQPRGPPLFGGPDNDHLPMPGFPNRLNDDDMFS</sequence>
<feature type="region of interest" description="Disordered" evidence="3">
    <location>
        <begin position="196"/>
        <end position="229"/>
    </location>
</feature>
<dbReference type="Pfam" id="PF11566">
    <property type="entry name" value="PI31_Prot_N"/>
    <property type="match status" value="1"/>
</dbReference>